<dbReference type="Proteomes" id="UP000279236">
    <property type="component" value="Unassembled WGS sequence"/>
</dbReference>
<evidence type="ECO:0000313" key="18">
    <source>
        <dbReference type="EMBL" id="RSH85864.1"/>
    </source>
</evidence>
<proteinExistence type="inferred from homology"/>
<dbReference type="EMBL" id="RSCE01000002">
    <property type="protein sequence ID" value="RSH85864.1"/>
    <property type="molecule type" value="Genomic_DNA"/>
</dbReference>
<dbReference type="STRING" id="105984.A0A427Y446"/>
<dbReference type="PROSITE" id="PS51483">
    <property type="entry name" value="B5"/>
    <property type="match status" value="1"/>
</dbReference>
<dbReference type="GO" id="GO:0005524">
    <property type="term" value="F:ATP binding"/>
    <property type="evidence" value="ECO:0007669"/>
    <property type="project" value="UniProtKB-KW"/>
</dbReference>
<dbReference type="InterPro" id="IPR020825">
    <property type="entry name" value="Phe-tRNA_synthase-like_B3/B4"/>
</dbReference>
<reference evidence="18 19" key="1">
    <citation type="submission" date="2018-11" db="EMBL/GenBank/DDBJ databases">
        <title>Genome sequence of Apiotrichum porosum DSM 27194.</title>
        <authorList>
            <person name="Aliyu H."/>
            <person name="Gorte O."/>
            <person name="Ochsenreither K."/>
        </authorList>
    </citation>
    <scope>NUCLEOTIDE SEQUENCE [LARGE SCALE GENOMIC DNA]</scope>
    <source>
        <strain evidence="18 19">DSM 27194</strain>
    </source>
</reference>
<organism evidence="18 19">
    <name type="scientific">Apiotrichum porosum</name>
    <dbReference type="NCBI Taxonomy" id="105984"/>
    <lineage>
        <taxon>Eukaryota</taxon>
        <taxon>Fungi</taxon>
        <taxon>Dikarya</taxon>
        <taxon>Basidiomycota</taxon>
        <taxon>Agaricomycotina</taxon>
        <taxon>Tremellomycetes</taxon>
        <taxon>Trichosporonales</taxon>
        <taxon>Trichosporonaceae</taxon>
        <taxon>Apiotrichum</taxon>
    </lineage>
</organism>
<evidence type="ECO:0000256" key="12">
    <source>
        <dbReference type="ARBA" id="ARBA00022842"/>
    </source>
</evidence>
<comment type="caution">
    <text evidence="18">The sequence shown here is derived from an EMBL/GenBank/DDBJ whole genome shotgun (WGS) entry which is preliminary data.</text>
</comment>
<dbReference type="Gene3D" id="3.30.56.10">
    <property type="match status" value="2"/>
</dbReference>
<evidence type="ECO:0000256" key="3">
    <source>
        <dbReference type="ARBA" id="ARBA00007438"/>
    </source>
</evidence>
<evidence type="ECO:0000313" key="19">
    <source>
        <dbReference type="Proteomes" id="UP000279236"/>
    </source>
</evidence>
<evidence type="ECO:0000256" key="5">
    <source>
        <dbReference type="ARBA" id="ARBA00012814"/>
    </source>
</evidence>
<dbReference type="GO" id="GO:0000287">
    <property type="term" value="F:magnesium ion binding"/>
    <property type="evidence" value="ECO:0007669"/>
    <property type="project" value="InterPro"/>
</dbReference>
<dbReference type="EC" id="6.1.1.20" evidence="5"/>
<evidence type="ECO:0000256" key="1">
    <source>
        <dbReference type="ARBA" id="ARBA00001946"/>
    </source>
</evidence>
<keyword evidence="9" id="KW-0479">Metal-binding</keyword>
<keyword evidence="19" id="KW-1185">Reference proteome</keyword>
<comment type="cofactor">
    <cofactor evidence="1">
        <name>Mg(2+)</name>
        <dbReference type="ChEBI" id="CHEBI:18420"/>
    </cofactor>
</comment>
<evidence type="ECO:0000256" key="13">
    <source>
        <dbReference type="ARBA" id="ARBA00022917"/>
    </source>
</evidence>
<dbReference type="SUPFAM" id="SSF55681">
    <property type="entry name" value="Class II aaRS and biotin synthetases"/>
    <property type="match status" value="1"/>
</dbReference>
<dbReference type="InterPro" id="IPR045864">
    <property type="entry name" value="aa-tRNA-synth_II/BPL/LPL"/>
</dbReference>
<dbReference type="Gene3D" id="3.30.930.10">
    <property type="entry name" value="Bira Bifunctional Protein, Domain 2"/>
    <property type="match status" value="1"/>
</dbReference>
<dbReference type="InterPro" id="IPR009061">
    <property type="entry name" value="DNA-bd_dom_put_sf"/>
</dbReference>
<evidence type="ECO:0000256" key="16">
    <source>
        <dbReference type="ARBA" id="ARBA00049255"/>
    </source>
</evidence>
<comment type="subunit">
    <text evidence="4">Tetramer of two alpha and two beta subunits.</text>
</comment>
<accession>A0A427Y446</accession>
<dbReference type="InterPro" id="IPR045060">
    <property type="entry name" value="Phe-tRNA-ligase_IIc_bsu"/>
</dbReference>
<evidence type="ECO:0000256" key="10">
    <source>
        <dbReference type="ARBA" id="ARBA00022741"/>
    </source>
</evidence>
<keyword evidence="13" id="KW-0648">Protein biosynthesis</keyword>
<sequence length="622" mass="69148">MPTISVDKADLYRRLEREYTTQEFDELCFDFGIELDEDTTEDVEAAIKAGQPTPPPQLKIEIPANRYDLLCVEGLARSLRVFLEKEAPPTFTLSQPAVLQEAYIEASTSPLRPMFASAVLRLARPMSQLEYESFIDLQDKLHQNLCRMRRFVAIGTHDLDTIEGPFRYMCKNPDEIKFAPLNRDTEHTATELMTIFEQDRHLNKYLHIIRDAPAYPIIYDKNDKVLSMPPIINSQHSKIIPGKTKNIFVDVTATDKTKLDIVVMLMATMFAEYCAVPFEIEPVLIHYPDGTTALTPNIAPRKTTASHKYLNEATGLNLSREETCKLLTKMSLAARPSASDPDVLDVDIPCTRSDILHECDIMEDYAIAFGYNNLPTSLPTTSTVAKPYAVNKLGDVLRKECAQAGWVEALPYILCSHDENFAWLNRPDPGKTAVALANPKSIEFQVVRTSLLPGLLKTVRENKALPLPLKVFEVSDIALQAPEAERRSCNHRRLGAVYVDRKAGFEVVHGLLDRIMQILAIPFIERAESDKEHGYYIAEATDSTFMPGRAATVFYRPKPKAAAAAGSALETVAGALKGALPGAAAARDIKLGSLGILHPTVLANFELTRPASALEIDVEPLL</sequence>
<dbReference type="CDD" id="cd00769">
    <property type="entry name" value="PheRS_beta_core"/>
    <property type="match status" value="1"/>
</dbReference>
<keyword evidence="11" id="KW-0067">ATP-binding</keyword>
<keyword evidence="10" id="KW-0547">Nucleotide-binding</keyword>
<keyword evidence="12" id="KW-0460">Magnesium</keyword>
<evidence type="ECO:0000256" key="7">
    <source>
        <dbReference type="ARBA" id="ARBA00022490"/>
    </source>
</evidence>
<dbReference type="InterPro" id="IPR005146">
    <property type="entry name" value="B3/B4_tRNA-bd"/>
</dbReference>
<dbReference type="Pfam" id="PF03483">
    <property type="entry name" value="B3_4"/>
    <property type="match status" value="1"/>
</dbReference>
<dbReference type="FunFam" id="3.30.56.10:FF:000006">
    <property type="entry name" value="Phenylalanyl-tRNA synthetase subunit beta"/>
    <property type="match status" value="1"/>
</dbReference>
<evidence type="ECO:0000256" key="4">
    <source>
        <dbReference type="ARBA" id="ARBA00011209"/>
    </source>
</evidence>
<dbReference type="InterPro" id="IPR005147">
    <property type="entry name" value="tRNA_synthase_B5-dom"/>
</dbReference>
<dbReference type="PANTHER" id="PTHR10947:SF0">
    <property type="entry name" value="PHENYLALANINE--TRNA LIGASE BETA SUBUNIT"/>
    <property type="match status" value="1"/>
</dbReference>
<dbReference type="Pfam" id="PF18262">
    <property type="entry name" value="PhetRS_B1"/>
    <property type="match status" value="1"/>
</dbReference>
<dbReference type="InterPro" id="IPR041616">
    <property type="entry name" value="PheRS_beta_core"/>
</dbReference>
<dbReference type="SMART" id="SM00873">
    <property type="entry name" value="B3_4"/>
    <property type="match status" value="1"/>
</dbReference>
<dbReference type="AlphaFoldDB" id="A0A427Y446"/>
<evidence type="ECO:0000256" key="15">
    <source>
        <dbReference type="ARBA" id="ARBA00033189"/>
    </source>
</evidence>
<evidence type="ECO:0000256" key="9">
    <source>
        <dbReference type="ARBA" id="ARBA00022723"/>
    </source>
</evidence>
<dbReference type="FunFam" id="3.50.40.10:FF:000002">
    <property type="entry name" value="phenylalanine--tRNA ligase beta subunit"/>
    <property type="match status" value="1"/>
</dbReference>
<gene>
    <name evidence="18" type="primary">FRS1</name>
    <name evidence="18" type="ORF">EHS24_004045</name>
</gene>
<dbReference type="SMART" id="SM00874">
    <property type="entry name" value="B5"/>
    <property type="match status" value="1"/>
</dbReference>
<name>A0A427Y446_9TREE</name>
<dbReference type="Pfam" id="PF03484">
    <property type="entry name" value="B5"/>
    <property type="match status" value="1"/>
</dbReference>
<dbReference type="RefSeq" id="XP_028478649.1">
    <property type="nucleotide sequence ID" value="XM_028619677.1"/>
</dbReference>
<keyword evidence="8 18" id="KW-0436">Ligase</keyword>
<dbReference type="GO" id="GO:0009328">
    <property type="term" value="C:phenylalanine-tRNA ligase complex"/>
    <property type="evidence" value="ECO:0007669"/>
    <property type="project" value="TreeGrafter"/>
</dbReference>
<feature type="domain" description="B5" evidence="17">
    <location>
        <begin position="298"/>
        <end position="376"/>
    </location>
</feature>
<dbReference type="FunFam" id="3.30.56.10:FF:000004">
    <property type="entry name" value="Phenylalanyl-tRNA synthetase, beta subunit"/>
    <property type="match status" value="1"/>
</dbReference>
<evidence type="ECO:0000256" key="6">
    <source>
        <dbReference type="ARBA" id="ARBA00017032"/>
    </source>
</evidence>
<dbReference type="NCBIfam" id="TIGR00471">
    <property type="entry name" value="pheT_arch"/>
    <property type="match status" value="1"/>
</dbReference>
<keyword evidence="14" id="KW-0030">Aminoacyl-tRNA synthetase</keyword>
<dbReference type="OrthoDB" id="1698572at2759"/>
<evidence type="ECO:0000259" key="17">
    <source>
        <dbReference type="PROSITE" id="PS51483"/>
    </source>
</evidence>
<dbReference type="SUPFAM" id="SSF46955">
    <property type="entry name" value="Putative DNA-binding domain"/>
    <property type="match status" value="2"/>
</dbReference>
<protein>
    <recommendedName>
        <fullName evidence="6">Phenylalanine--tRNA ligase beta subunit</fullName>
        <ecNumber evidence="5">6.1.1.20</ecNumber>
    </recommendedName>
    <alternativeName>
        <fullName evidence="15">Phenylalanyl-tRNA synthetase beta subunit</fullName>
    </alternativeName>
</protein>
<dbReference type="Pfam" id="PF17759">
    <property type="entry name" value="tRNA_synthFbeta"/>
    <property type="match status" value="1"/>
</dbReference>
<evidence type="ECO:0000256" key="14">
    <source>
        <dbReference type="ARBA" id="ARBA00023146"/>
    </source>
</evidence>
<dbReference type="GeneID" id="39588588"/>
<evidence type="ECO:0000256" key="11">
    <source>
        <dbReference type="ARBA" id="ARBA00022840"/>
    </source>
</evidence>
<comment type="subcellular location">
    <subcellularLocation>
        <location evidence="2">Cytoplasm</location>
    </subcellularLocation>
</comment>
<evidence type="ECO:0000256" key="8">
    <source>
        <dbReference type="ARBA" id="ARBA00022598"/>
    </source>
</evidence>
<dbReference type="GO" id="GO:0006432">
    <property type="term" value="P:phenylalanyl-tRNA aminoacylation"/>
    <property type="evidence" value="ECO:0007669"/>
    <property type="project" value="InterPro"/>
</dbReference>
<dbReference type="GO" id="GO:0004826">
    <property type="term" value="F:phenylalanine-tRNA ligase activity"/>
    <property type="evidence" value="ECO:0007669"/>
    <property type="project" value="UniProtKB-EC"/>
</dbReference>
<evidence type="ECO:0000256" key="2">
    <source>
        <dbReference type="ARBA" id="ARBA00004496"/>
    </source>
</evidence>
<dbReference type="Gene3D" id="3.50.40.10">
    <property type="entry name" value="Phenylalanyl-trna Synthetase, Chain B, domain 3"/>
    <property type="match status" value="1"/>
</dbReference>
<dbReference type="InterPro" id="IPR040659">
    <property type="entry name" value="PhetRS_B1"/>
</dbReference>
<comment type="catalytic activity">
    <reaction evidence="16">
        <text>tRNA(Phe) + L-phenylalanine + ATP = L-phenylalanyl-tRNA(Phe) + AMP + diphosphate + H(+)</text>
        <dbReference type="Rhea" id="RHEA:19413"/>
        <dbReference type="Rhea" id="RHEA-COMP:9668"/>
        <dbReference type="Rhea" id="RHEA-COMP:9699"/>
        <dbReference type="ChEBI" id="CHEBI:15378"/>
        <dbReference type="ChEBI" id="CHEBI:30616"/>
        <dbReference type="ChEBI" id="CHEBI:33019"/>
        <dbReference type="ChEBI" id="CHEBI:58095"/>
        <dbReference type="ChEBI" id="CHEBI:78442"/>
        <dbReference type="ChEBI" id="CHEBI:78531"/>
        <dbReference type="ChEBI" id="CHEBI:456215"/>
        <dbReference type="EC" id="6.1.1.20"/>
    </reaction>
</comment>
<dbReference type="PANTHER" id="PTHR10947">
    <property type="entry name" value="PHENYLALANYL-TRNA SYNTHETASE BETA CHAIN AND LEUCINE-RICH REPEAT-CONTAINING PROTEIN 47"/>
    <property type="match status" value="1"/>
</dbReference>
<dbReference type="GO" id="GO:0003723">
    <property type="term" value="F:RNA binding"/>
    <property type="evidence" value="ECO:0007669"/>
    <property type="project" value="InterPro"/>
</dbReference>
<dbReference type="InterPro" id="IPR004531">
    <property type="entry name" value="Phe-tRNA-synth_IIc_bsu_arc_euk"/>
</dbReference>
<keyword evidence="7" id="KW-0963">Cytoplasm</keyword>
<comment type="similarity">
    <text evidence="3">Belongs to the phenylalanyl-tRNA synthetase beta subunit family. Type 2 subfamily.</text>
</comment>